<name>A0A0N5AU73_9BILA</name>
<dbReference type="AlphaFoldDB" id="A0A0N5AU73"/>
<evidence type="ECO:0000313" key="5">
    <source>
        <dbReference type="Proteomes" id="UP000046393"/>
    </source>
</evidence>
<dbReference type="GO" id="GO:0004888">
    <property type="term" value="F:transmembrane signaling receptor activity"/>
    <property type="evidence" value="ECO:0007669"/>
    <property type="project" value="InterPro"/>
</dbReference>
<keyword evidence="3" id="KW-0406">Ion transport</keyword>
<evidence type="ECO:0000259" key="4">
    <source>
        <dbReference type="Pfam" id="PF02931"/>
    </source>
</evidence>
<dbReference type="WBParaSite" id="SMUV_0000839801-mRNA-1">
    <property type="protein sequence ID" value="SMUV_0000839801-mRNA-1"/>
    <property type="gene ID" value="SMUV_0000839801"/>
</dbReference>
<feature type="domain" description="Neurotransmitter-gated ion-channel ligand-binding" evidence="4">
    <location>
        <begin position="118"/>
        <end position="300"/>
    </location>
</feature>
<evidence type="ECO:0000256" key="1">
    <source>
        <dbReference type="ARBA" id="ARBA00004141"/>
    </source>
</evidence>
<keyword evidence="5" id="KW-1185">Reference proteome</keyword>
<proteinExistence type="inferred from homology"/>
<dbReference type="Proteomes" id="UP000046393">
    <property type="component" value="Unplaced"/>
</dbReference>
<feature type="transmembrane region" description="Helical" evidence="3">
    <location>
        <begin position="331"/>
        <end position="348"/>
    </location>
</feature>
<comment type="caution">
    <text evidence="3">Lacks conserved residue(s) required for the propagation of feature annotation.</text>
</comment>
<evidence type="ECO:0000256" key="3">
    <source>
        <dbReference type="RuleBase" id="RU000687"/>
    </source>
</evidence>
<dbReference type="PROSITE" id="PS00236">
    <property type="entry name" value="NEUROTR_ION_CHANNEL"/>
    <property type="match status" value="1"/>
</dbReference>
<evidence type="ECO:0000256" key="2">
    <source>
        <dbReference type="ARBA" id="ARBA00023136"/>
    </source>
</evidence>
<dbReference type="STRING" id="451379.A0A0N5AU73"/>
<sequence length="373" mass="42702">MRQGPKTSDQSVISVVSSVHGKCFANEITVTVKRLDAITPSSKMNTSEAIAMMSLMLLDYNSQLIQKDLEACGNRTKHETTLISTVFQRSRYDSQNPTNMDLASYVSTAPPILPIDIDLQLTVTHFENLTWNDSRIFWDERDFGNVTQISRLYYELYRLWLPKIHIFQLTKKQTSLLEDITTRVTFNNKNTVYAQVFMNLKLPCVFDFSSYPYDSQSCVFAIYGSEPSQKVRFRSASTRIQPRNIFDSNEAVQVYQVGDYYVNTVETQRVLVTSSYGVSNDENNPKVVDSLIRVKVTLTRLVHYYMVSIALPVFCISIITYLVATVRAVKLSLTWILVCALAQLLIYWEMIEKLPPDQKKTPKCGKCNFSINK</sequence>
<keyword evidence="3" id="KW-1133">Transmembrane helix</keyword>
<dbReference type="InterPro" id="IPR006201">
    <property type="entry name" value="Neur_channel"/>
</dbReference>
<comment type="similarity">
    <text evidence="3">Belongs to the ligand-gated ion channel (TC 1.A.9) family.</text>
</comment>
<organism evidence="5 6">
    <name type="scientific">Syphacia muris</name>
    <dbReference type="NCBI Taxonomy" id="451379"/>
    <lineage>
        <taxon>Eukaryota</taxon>
        <taxon>Metazoa</taxon>
        <taxon>Ecdysozoa</taxon>
        <taxon>Nematoda</taxon>
        <taxon>Chromadorea</taxon>
        <taxon>Rhabditida</taxon>
        <taxon>Spirurina</taxon>
        <taxon>Oxyuridomorpha</taxon>
        <taxon>Oxyuroidea</taxon>
        <taxon>Oxyuridae</taxon>
        <taxon>Syphacia</taxon>
    </lineage>
</organism>
<dbReference type="SUPFAM" id="SSF63712">
    <property type="entry name" value="Nicotinic receptor ligand binding domain-like"/>
    <property type="match status" value="1"/>
</dbReference>
<keyword evidence="3" id="KW-0407">Ion channel</keyword>
<dbReference type="InterPro" id="IPR036734">
    <property type="entry name" value="Neur_chan_lig-bd_sf"/>
</dbReference>
<dbReference type="GO" id="GO:0016020">
    <property type="term" value="C:membrane"/>
    <property type="evidence" value="ECO:0007669"/>
    <property type="project" value="UniProtKB-SubCell"/>
</dbReference>
<feature type="transmembrane region" description="Helical" evidence="3">
    <location>
        <begin position="302"/>
        <end position="324"/>
    </location>
</feature>
<accession>A0A0N5AU73</accession>
<evidence type="ECO:0000313" key="6">
    <source>
        <dbReference type="WBParaSite" id="SMUV_0000839801-mRNA-1"/>
    </source>
</evidence>
<keyword evidence="2 3" id="KW-0472">Membrane</keyword>
<dbReference type="GO" id="GO:0005230">
    <property type="term" value="F:extracellular ligand-gated monoatomic ion channel activity"/>
    <property type="evidence" value="ECO:0007669"/>
    <property type="project" value="InterPro"/>
</dbReference>
<dbReference type="InterPro" id="IPR006202">
    <property type="entry name" value="Neur_chan_lig-bd"/>
</dbReference>
<dbReference type="PRINTS" id="PR00252">
    <property type="entry name" value="NRIONCHANNEL"/>
</dbReference>
<dbReference type="Pfam" id="PF02931">
    <property type="entry name" value="Neur_chan_LBD"/>
    <property type="match status" value="1"/>
</dbReference>
<dbReference type="PANTHER" id="PTHR18945">
    <property type="entry name" value="NEUROTRANSMITTER GATED ION CHANNEL"/>
    <property type="match status" value="1"/>
</dbReference>
<keyword evidence="3" id="KW-0813">Transport</keyword>
<comment type="subcellular location">
    <subcellularLocation>
        <location evidence="1">Membrane</location>
        <topology evidence="1">Multi-pass membrane protein</topology>
    </subcellularLocation>
</comment>
<dbReference type="InterPro" id="IPR018000">
    <property type="entry name" value="Neurotransmitter_ion_chnl_CS"/>
</dbReference>
<dbReference type="Gene3D" id="2.70.170.10">
    <property type="entry name" value="Neurotransmitter-gated ion-channel ligand-binding domain"/>
    <property type="match status" value="1"/>
</dbReference>
<reference evidence="6" key="1">
    <citation type="submission" date="2017-02" db="UniProtKB">
        <authorList>
            <consortium name="WormBaseParasite"/>
        </authorList>
    </citation>
    <scope>IDENTIFICATION</scope>
</reference>
<protein>
    <submittedName>
        <fullName evidence="6">Neur_chan_LBD domain-containing protein</fullName>
    </submittedName>
</protein>
<keyword evidence="3" id="KW-0812">Transmembrane</keyword>